<sequence length="368" mass="40522">MLFKALAVALVAVVLSYCLRVLYSLGFHLHNFQHKPGVCRKVEGIPPGSEDMRMLSDGSVFITSGYMTNLASPSFKEFYFKHRENGGIFFVNLTAPNVEAKEVQILESASFQLANFFPHGLDVVENKESGRHVIFVVNHVIGSRDRIEKFRYLPKTSQLEHLASFSGKELGLCNDVAALSKDAFYVTNSMYSNGLPWSILEGLSFIKKGSIVFNDGSGFSEVVSNIRLPNGITISKDESFVYVAMDNDLYVYQRAKDNKLTLIQEVPLNTLVDNCFIPESGDVLYVGAHPVLYKLLGHLDEPSQGAPSQVLALPLRQGKVLEEGIRELLYDEGALISGSSVAVPHQGRILVGSVMSSLVLCDVNVPLD</sequence>
<dbReference type="InterPro" id="IPR002640">
    <property type="entry name" value="Arylesterase"/>
</dbReference>
<dbReference type="Pfam" id="PF01731">
    <property type="entry name" value="Arylesterase"/>
    <property type="match status" value="1"/>
</dbReference>
<evidence type="ECO:0000256" key="4">
    <source>
        <dbReference type="ARBA" id="ARBA00023180"/>
    </source>
</evidence>
<keyword evidence="2 5" id="KW-0378">Hydrolase</keyword>
<name>A0ABM1VXP5_APLCA</name>
<proteinExistence type="inferred from homology"/>
<reference evidence="7" key="1">
    <citation type="submission" date="2025-08" db="UniProtKB">
        <authorList>
            <consortium name="RefSeq"/>
        </authorList>
    </citation>
    <scope>IDENTIFICATION</scope>
</reference>
<dbReference type="InterPro" id="IPR011042">
    <property type="entry name" value="6-blade_b-propeller_TolB-like"/>
</dbReference>
<dbReference type="Proteomes" id="UP000694888">
    <property type="component" value="Unplaced"/>
</dbReference>
<evidence type="ECO:0000313" key="7">
    <source>
        <dbReference type="RefSeq" id="XP_035827188.1"/>
    </source>
</evidence>
<evidence type="ECO:0000313" key="6">
    <source>
        <dbReference type="Proteomes" id="UP000694888"/>
    </source>
</evidence>
<dbReference type="PANTHER" id="PTHR11799">
    <property type="entry name" value="PARAOXONASE"/>
    <property type="match status" value="1"/>
</dbReference>
<dbReference type="SUPFAM" id="SSF63829">
    <property type="entry name" value="Calcium-dependent phosphotriesterase"/>
    <property type="match status" value="1"/>
</dbReference>
<protein>
    <recommendedName>
        <fullName evidence="5">Paraoxonase</fullName>
        <ecNumber evidence="5">3.1.1.2</ecNumber>
    </recommendedName>
</protein>
<organism evidence="6 7">
    <name type="scientific">Aplysia californica</name>
    <name type="common">California sea hare</name>
    <dbReference type="NCBI Taxonomy" id="6500"/>
    <lineage>
        <taxon>Eukaryota</taxon>
        <taxon>Metazoa</taxon>
        <taxon>Spiralia</taxon>
        <taxon>Lophotrochozoa</taxon>
        <taxon>Mollusca</taxon>
        <taxon>Gastropoda</taxon>
        <taxon>Heterobranchia</taxon>
        <taxon>Euthyneura</taxon>
        <taxon>Tectipleura</taxon>
        <taxon>Aplysiida</taxon>
        <taxon>Aplysioidea</taxon>
        <taxon>Aplysiidae</taxon>
        <taxon>Aplysia</taxon>
    </lineage>
</organism>
<dbReference type="RefSeq" id="XP_035827188.1">
    <property type="nucleotide sequence ID" value="XM_035971295.1"/>
</dbReference>
<keyword evidence="4 5" id="KW-0325">Glycoprotein</keyword>
<dbReference type="InterPro" id="IPR051288">
    <property type="entry name" value="Serum_paraoxonase/arylesterase"/>
</dbReference>
<dbReference type="GeneID" id="101851210"/>
<dbReference type="Gene3D" id="2.120.10.30">
    <property type="entry name" value="TolB, C-terminal domain"/>
    <property type="match status" value="1"/>
</dbReference>
<keyword evidence="6" id="KW-1185">Reference proteome</keyword>
<evidence type="ECO:0000256" key="3">
    <source>
        <dbReference type="ARBA" id="ARBA00023157"/>
    </source>
</evidence>
<keyword evidence="5" id="KW-0479">Metal-binding</keyword>
<evidence type="ECO:0000256" key="1">
    <source>
        <dbReference type="ARBA" id="ARBA00008595"/>
    </source>
</evidence>
<comment type="similarity">
    <text evidence="1 5">Belongs to the paraoxonase family.</text>
</comment>
<accession>A0ABM1VXP5</accession>
<dbReference type="PANTHER" id="PTHR11799:SF12">
    <property type="entry name" value="PARAOXONASE-RELATED"/>
    <property type="match status" value="1"/>
</dbReference>
<gene>
    <name evidence="7" type="primary">LOC101851210</name>
</gene>
<keyword evidence="5" id="KW-0106">Calcium</keyword>
<dbReference type="EC" id="3.1.1.2" evidence="5"/>
<keyword evidence="3 5" id="KW-1015">Disulfide bond</keyword>
<comment type="catalytic activity">
    <reaction evidence="5">
        <text>a phenyl acetate + H2O = a phenol + acetate + H(+)</text>
        <dbReference type="Rhea" id="RHEA:17309"/>
        <dbReference type="ChEBI" id="CHEBI:15377"/>
        <dbReference type="ChEBI" id="CHEBI:15378"/>
        <dbReference type="ChEBI" id="CHEBI:30089"/>
        <dbReference type="ChEBI" id="CHEBI:33853"/>
        <dbReference type="ChEBI" id="CHEBI:140310"/>
        <dbReference type="EC" id="3.1.1.2"/>
    </reaction>
</comment>
<evidence type="ECO:0000256" key="5">
    <source>
        <dbReference type="RuleBase" id="RU368025"/>
    </source>
</evidence>
<comment type="cofactor">
    <cofactor evidence="5">
        <name>Ca(2+)</name>
        <dbReference type="ChEBI" id="CHEBI:29108"/>
    </cofactor>
    <text evidence="5">Binds 2 calcium ions per subunit.</text>
</comment>
<evidence type="ECO:0000256" key="2">
    <source>
        <dbReference type="ARBA" id="ARBA00022801"/>
    </source>
</evidence>
<dbReference type="PRINTS" id="PR01785">
    <property type="entry name" value="PARAOXONASE"/>
</dbReference>